<reference evidence="7 8" key="1">
    <citation type="journal article" date="2004" name="Environ. Microbiol.">
        <title>The genome of Desulfotalea psychrophila, a sulfate-reducing bacterium from permanently cold Arctic sediments.</title>
        <authorList>
            <person name="Rabus R."/>
            <person name="Ruepp A."/>
            <person name="Frickey T."/>
            <person name="Rattei T."/>
            <person name="Fartmann B."/>
            <person name="Stark M."/>
            <person name="Bauer M."/>
            <person name="Zibat A."/>
            <person name="Lombardot T."/>
            <person name="Becker I."/>
            <person name="Amann J."/>
            <person name="Gellner K."/>
            <person name="Teeling H."/>
            <person name="Leuschner W.D."/>
            <person name="Gloeckner F.-O."/>
            <person name="Lupas A.N."/>
            <person name="Amann R."/>
            <person name="Klenk H.-P."/>
        </authorList>
    </citation>
    <scope>NUCLEOTIDE SEQUENCE [LARGE SCALE GENOMIC DNA]</scope>
    <source>
        <strain evidence="8">DSM 12343 / LSv54</strain>
        <plasmid evidence="8">large</plasmid>
    </source>
</reference>
<dbReference type="InterPro" id="IPR007016">
    <property type="entry name" value="O-antigen_ligase-rel_domated"/>
</dbReference>
<feature type="transmembrane region" description="Helical" evidence="5">
    <location>
        <begin position="65"/>
        <end position="82"/>
    </location>
</feature>
<gene>
    <name evidence="7" type="ordered locus">DPPB82</name>
</gene>
<comment type="subcellular location">
    <subcellularLocation>
        <location evidence="1">Membrane</location>
        <topology evidence="1">Multi-pass membrane protein</topology>
    </subcellularLocation>
</comment>
<dbReference type="PANTHER" id="PTHR37422:SF23">
    <property type="entry name" value="TEICHURONIC ACID BIOSYNTHESIS PROTEIN TUAE"/>
    <property type="match status" value="1"/>
</dbReference>
<dbReference type="Proteomes" id="UP000000602">
    <property type="component" value="Plasmid large"/>
</dbReference>
<dbReference type="EMBL" id="CR522871">
    <property type="protein sequence ID" value="CAG37946.1"/>
    <property type="molecule type" value="Genomic_DNA"/>
</dbReference>
<dbReference type="STRING" id="177439.DPPB82"/>
<dbReference type="RefSeq" id="WP_011190441.1">
    <property type="nucleotide sequence ID" value="NC_006139.1"/>
</dbReference>
<dbReference type="GO" id="GO:0016020">
    <property type="term" value="C:membrane"/>
    <property type="evidence" value="ECO:0007669"/>
    <property type="project" value="UniProtKB-SubCell"/>
</dbReference>
<feature type="transmembrane region" description="Helical" evidence="5">
    <location>
        <begin position="239"/>
        <end position="257"/>
    </location>
</feature>
<feature type="transmembrane region" description="Helical" evidence="5">
    <location>
        <begin position="389"/>
        <end position="406"/>
    </location>
</feature>
<feature type="transmembrane region" description="Helical" evidence="5">
    <location>
        <begin position="119"/>
        <end position="139"/>
    </location>
</feature>
<dbReference type="HOGENOM" id="CLU_035700_1_0_7"/>
<organism evidence="7 8">
    <name type="scientific">Desulfotalea psychrophila (strain LSv54 / DSM 12343)</name>
    <dbReference type="NCBI Taxonomy" id="177439"/>
    <lineage>
        <taxon>Bacteria</taxon>
        <taxon>Pseudomonadati</taxon>
        <taxon>Thermodesulfobacteriota</taxon>
        <taxon>Desulfobulbia</taxon>
        <taxon>Desulfobulbales</taxon>
        <taxon>Desulfocapsaceae</taxon>
        <taxon>Desulfotalea</taxon>
    </lineage>
</organism>
<feature type="transmembrane region" description="Helical" evidence="5">
    <location>
        <begin position="213"/>
        <end position="230"/>
    </location>
</feature>
<dbReference type="PANTHER" id="PTHR37422">
    <property type="entry name" value="TEICHURONIC ACID BIOSYNTHESIS PROTEIN TUAE"/>
    <property type="match status" value="1"/>
</dbReference>
<accession>Q6AIA1</accession>
<keyword evidence="4 5" id="KW-0472">Membrane</keyword>
<feature type="domain" description="O-antigen ligase-related" evidence="6">
    <location>
        <begin position="197"/>
        <end position="341"/>
    </location>
</feature>
<keyword evidence="2 5" id="KW-0812">Transmembrane</keyword>
<name>Q6AIA1_DESPS</name>
<evidence type="ECO:0000259" key="6">
    <source>
        <dbReference type="Pfam" id="PF04932"/>
    </source>
</evidence>
<proteinExistence type="predicted"/>
<evidence type="ECO:0000256" key="5">
    <source>
        <dbReference type="SAM" id="Phobius"/>
    </source>
</evidence>
<sequence length="418" mass="46361">MNRQQIYDSLAMASLFALLLFAPLARGSVSPWAQSTLQILVIITSYFTFLKVTSSNRALFIPTPLFYPILALILWTLLSFALSPLKGVGVDALMLLFTYILLYYSVIHLIDSRKKERMLVCLLIGLGIFLSIFGFFKMLGYKPFPWWDYLQHDTFITSTYGNHNHLAGYLEMVIPLSLCLFLTRTRRGVSFFALLLISLILLAAHIATLSRGGWLALALSLLFMATVLLGQKRFRAKKLLLLIISFTLLLSIFILAGSDILERLLSLTDQETVAGLNGRSHTWQGVYKMIAAHPFIGSGPGSFATIFTQFQLPGTSARFYYAHNDYLQFIAELGLPVVLIILWALLTVAKQACRKIKEASRQTWGFTLAALAGLLAIACHSSVDFNLHIPANALIFTVLISLVGSGPKQIEKSKGGVA</sequence>
<dbReference type="eggNOG" id="COG3307">
    <property type="taxonomic scope" value="Bacteria"/>
</dbReference>
<feature type="transmembrane region" description="Helical" evidence="5">
    <location>
        <begin position="166"/>
        <end position="182"/>
    </location>
</feature>
<evidence type="ECO:0000256" key="2">
    <source>
        <dbReference type="ARBA" id="ARBA00022692"/>
    </source>
</evidence>
<evidence type="ECO:0000256" key="3">
    <source>
        <dbReference type="ARBA" id="ARBA00022989"/>
    </source>
</evidence>
<protein>
    <submittedName>
        <fullName evidence="7">Related to polysaccharide transport proteins</fullName>
    </submittedName>
</protein>
<dbReference type="AlphaFoldDB" id="Q6AIA1"/>
<dbReference type="KEGG" id="dps:DPPB82"/>
<keyword evidence="3 5" id="KW-1133">Transmembrane helix</keyword>
<dbReference type="Pfam" id="PF04932">
    <property type="entry name" value="Wzy_C"/>
    <property type="match status" value="1"/>
</dbReference>
<feature type="transmembrane region" description="Helical" evidence="5">
    <location>
        <begin position="189"/>
        <end position="207"/>
    </location>
</feature>
<evidence type="ECO:0000256" key="4">
    <source>
        <dbReference type="ARBA" id="ARBA00023136"/>
    </source>
</evidence>
<evidence type="ECO:0000256" key="1">
    <source>
        <dbReference type="ARBA" id="ARBA00004141"/>
    </source>
</evidence>
<dbReference type="InterPro" id="IPR051533">
    <property type="entry name" value="WaaL-like"/>
</dbReference>
<feature type="transmembrane region" description="Helical" evidence="5">
    <location>
        <begin position="88"/>
        <end position="107"/>
    </location>
</feature>
<evidence type="ECO:0000313" key="8">
    <source>
        <dbReference type="Proteomes" id="UP000000602"/>
    </source>
</evidence>
<feature type="transmembrane region" description="Helical" evidence="5">
    <location>
        <begin position="366"/>
        <end position="383"/>
    </location>
</feature>
<keyword evidence="8" id="KW-1185">Reference proteome</keyword>
<geneLocation type="plasmid" evidence="8">
    <name>large</name>
</geneLocation>
<feature type="transmembrane region" description="Helical" evidence="5">
    <location>
        <begin position="37"/>
        <end position="53"/>
    </location>
</feature>
<evidence type="ECO:0000313" key="7">
    <source>
        <dbReference type="EMBL" id="CAG37946.1"/>
    </source>
</evidence>
<feature type="transmembrane region" description="Helical" evidence="5">
    <location>
        <begin position="326"/>
        <end position="346"/>
    </location>
</feature>
<dbReference type="OrthoDB" id="5469233at2"/>